<feature type="modified residue" description="4-aspartylphosphate" evidence="4">
    <location>
        <position position="57"/>
    </location>
</feature>
<dbReference type="EMBL" id="PGTO01000008">
    <property type="protein sequence ID" value="RAU21655.1"/>
    <property type="molecule type" value="Genomic_DNA"/>
</dbReference>
<name>A0A364NXN1_9PROT</name>
<dbReference type="PROSITE" id="PS50110">
    <property type="entry name" value="RESPONSE_REGULATORY"/>
    <property type="match status" value="1"/>
</dbReference>
<dbReference type="GO" id="GO:0006355">
    <property type="term" value="P:regulation of DNA-templated transcription"/>
    <property type="evidence" value="ECO:0007669"/>
    <property type="project" value="InterPro"/>
</dbReference>
<dbReference type="PROSITE" id="PS50043">
    <property type="entry name" value="HTH_LUXR_2"/>
    <property type="match status" value="1"/>
</dbReference>
<dbReference type="AlphaFoldDB" id="A0A364NXN1"/>
<evidence type="ECO:0000256" key="3">
    <source>
        <dbReference type="ARBA" id="ARBA00023163"/>
    </source>
</evidence>
<dbReference type="PRINTS" id="PR00038">
    <property type="entry name" value="HTHLUXR"/>
</dbReference>
<evidence type="ECO:0000313" key="7">
    <source>
        <dbReference type="EMBL" id="RAU21655.1"/>
    </source>
</evidence>
<evidence type="ECO:0000259" key="5">
    <source>
        <dbReference type="PROSITE" id="PS50043"/>
    </source>
</evidence>
<evidence type="ECO:0008006" key="9">
    <source>
        <dbReference type="Google" id="ProtNLM"/>
    </source>
</evidence>
<dbReference type="InterPro" id="IPR011006">
    <property type="entry name" value="CheY-like_superfamily"/>
</dbReference>
<keyword evidence="2" id="KW-0238">DNA-binding</keyword>
<dbReference type="InterPro" id="IPR000792">
    <property type="entry name" value="Tscrpt_reg_LuxR_C"/>
</dbReference>
<evidence type="ECO:0000256" key="4">
    <source>
        <dbReference type="PROSITE-ProRule" id="PRU00169"/>
    </source>
</evidence>
<dbReference type="RefSeq" id="WP_112144893.1">
    <property type="nucleotide sequence ID" value="NZ_PGTO01000008.1"/>
</dbReference>
<dbReference type="InterPro" id="IPR016032">
    <property type="entry name" value="Sig_transdc_resp-reg_C-effctor"/>
</dbReference>
<dbReference type="CDD" id="cd06170">
    <property type="entry name" value="LuxR_C_like"/>
    <property type="match status" value="1"/>
</dbReference>
<dbReference type="OrthoDB" id="9802426at2"/>
<organism evidence="7 8">
    <name type="scientific">Paramagnetospirillum kuznetsovii</name>
    <dbReference type="NCBI Taxonomy" id="2053833"/>
    <lineage>
        <taxon>Bacteria</taxon>
        <taxon>Pseudomonadati</taxon>
        <taxon>Pseudomonadota</taxon>
        <taxon>Alphaproteobacteria</taxon>
        <taxon>Rhodospirillales</taxon>
        <taxon>Magnetospirillaceae</taxon>
        <taxon>Paramagnetospirillum</taxon>
    </lineage>
</organism>
<dbReference type="Proteomes" id="UP000251075">
    <property type="component" value="Unassembled WGS sequence"/>
</dbReference>
<dbReference type="InterPro" id="IPR001789">
    <property type="entry name" value="Sig_transdc_resp-reg_receiver"/>
</dbReference>
<dbReference type="SMART" id="SM00421">
    <property type="entry name" value="HTH_LUXR"/>
    <property type="match status" value="1"/>
</dbReference>
<keyword evidence="1" id="KW-0805">Transcription regulation</keyword>
<dbReference type="GO" id="GO:0000160">
    <property type="term" value="P:phosphorelay signal transduction system"/>
    <property type="evidence" value="ECO:0007669"/>
    <property type="project" value="InterPro"/>
</dbReference>
<dbReference type="Pfam" id="PF00072">
    <property type="entry name" value="Response_reg"/>
    <property type="match status" value="1"/>
</dbReference>
<dbReference type="PANTHER" id="PTHR44688:SF16">
    <property type="entry name" value="DNA-BINDING TRANSCRIPTIONAL ACTIVATOR DEVR_DOSR"/>
    <property type="match status" value="1"/>
</dbReference>
<dbReference type="SMART" id="SM00448">
    <property type="entry name" value="REC"/>
    <property type="match status" value="1"/>
</dbReference>
<evidence type="ECO:0000259" key="6">
    <source>
        <dbReference type="PROSITE" id="PS50110"/>
    </source>
</evidence>
<keyword evidence="3" id="KW-0804">Transcription</keyword>
<evidence type="ECO:0000256" key="1">
    <source>
        <dbReference type="ARBA" id="ARBA00023015"/>
    </source>
</evidence>
<dbReference type="Gene3D" id="3.40.50.2300">
    <property type="match status" value="1"/>
</dbReference>
<reference evidence="7 8" key="1">
    <citation type="submission" date="2017-11" db="EMBL/GenBank/DDBJ databases">
        <title>Draft genome sequence of magnetotactic bacterium Magnetospirillum kuznetsovii LBB-42.</title>
        <authorList>
            <person name="Grouzdev D.S."/>
            <person name="Rysina M.S."/>
            <person name="Baslerov R.V."/>
            <person name="Koziaeva V."/>
        </authorList>
    </citation>
    <scope>NUCLEOTIDE SEQUENCE [LARGE SCALE GENOMIC DNA]</scope>
    <source>
        <strain evidence="7 8">LBB-42</strain>
    </source>
</reference>
<sequence>MSDNQRYTIAVVDDDESFREAVVWLLSSRSFNAAGYADASSFFANHPVEALGCAFMDLRLGDLSGLDAYRETRERGFDMPVVMISAYGDISTAVHAVQLGAFGWVEKPVRNEKLIETAVSACSAHEQTCKQYGRAADYVRNFSLLTPREREILMHLGKGATAKEVGLELEISHRTVETHRNQIAEKLGLKSARDIAAALFHTRHFYAELTAT</sequence>
<dbReference type="SUPFAM" id="SSF52172">
    <property type="entry name" value="CheY-like"/>
    <property type="match status" value="1"/>
</dbReference>
<evidence type="ECO:0000313" key="8">
    <source>
        <dbReference type="Proteomes" id="UP000251075"/>
    </source>
</evidence>
<protein>
    <recommendedName>
        <fullName evidence="9">DNA-binding response regulator</fullName>
    </recommendedName>
</protein>
<dbReference type="Gene3D" id="1.10.10.10">
    <property type="entry name" value="Winged helix-like DNA-binding domain superfamily/Winged helix DNA-binding domain"/>
    <property type="match status" value="1"/>
</dbReference>
<evidence type="ECO:0000256" key="2">
    <source>
        <dbReference type="ARBA" id="ARBA00023125"/>
    </source>
</evidence>
<feature type="domain" description="HTH luxR-type" evidence="5">
    <location>
        <begin position="138"/>
        <end position="203"/>
    </location>
</feature>
<comment type="caution">
    <text evidence="7">The sequence shown here is derived from an EMBL/GenBank/DDBJ whole genome shotgun (WGS) entry which is preliminary data.</text>
</comment>
<keyword evidence="4" id="KW-0597">Phosphoprotein</keyword>
<dbReference type="SUPFAM" id="SSF46894">
    <property type="entry name" value="C-terminal effector domain of the bipartite response regulators"/>
    <property type="match status" value="1"/>
</dbReference>
<proteinExistence type="predicted"/>
<accession>A0A364NXN1</accession>
<keyword evidence="8" id="KW-1185">Reference proteome</keyword>
<dbReference type="GO" id="GO:0003677">
    <property type="term" value="F:DNA binding"/>
    <property type="evidence" value="ECO:0007669"/>
    <property type="project" value="UniProtKB-KW"/>
</dbReference>
<gene>
    <name evidence="7" type="ORF">CU669_11790</name>
</gene>
<dbReference type="InterPro" id="IPR036388">
    <property type="entry name" value="WH-like_DNA-bd_sf"/>
</dbReference>
<feature type="domain" description="Response regulatory" evidence="6">
    <location>
        <begin position="8"/>
        <end position="122"/>
    </location>
</feature>
<dbReference type="PANTHER" id="PTHR44688">
    <property type="entry name" value="DNA-BINDING TRANSCRIPTIONAL ACTIVATOR DEVR_DOSR"/>
    <property type="match status" value="1"/>
</dbReference>
<dbReference type="Pfam" id="PF00196">
    <property type="entry name" value="GerE"/>
    <property type="match status" value="1"/>
</dbReference>